<reference evidence="4 6" key="3">
    <citation type="submission" date="2019-05" db="EMBL/GenBank/DDBJ databases">
        <title>Arcobacter cibarius and Arcobacter thereius providing challenges in identification an antibiotic susceptibility and Quinolone resistance.</title>
        <authorList>
            <person name="Busch A."/>
            <person name="Hanel I."/>
            <person name="Hotzel H."/>
            <person name="Tomaso H."/>
        </authorList>
    </citation>
    <scope>NUCLEOTIDE SEQUENCE [LARGE SCALE GENOMIC DNA]</scope>
    <source>
        <strain evidence="4 6">17CS1191_2</strain>
    </source>
</reference>
<keyword evidence="1" id="KW-0472">Membrane</keyword>
<dbReference type="Proteomes" id="UP000308001">
    <property type="component" value="Unassembled WGS sequence"/>
</dbReference>
<protein>
    <submittedName>
        <fullName evidence="3">Fec operon regulator FecR</fullName>
    </submittedName>
    <submittedName>
        <fullName evidence="4">Siderophore-interacting protein</fullName>
    </submittedName>
</protein>
<dbReference type="OrthoDB" id="5342413at2"/>
<dbReference type="RefSeq" id="WP_066185584.1">
    <property type="nucleotide sequence ID" value="NZ_LCUJ01000002.1"/>
</dbReference>
<dbReference type="AlphaFoldDB" id="A0A1C0B7N8"/>
<sequence>MNRKIKIKEEAIVWIMCEKDGFSKDEKERFSLWLLEDEEHQKTFNRMKLIHSLSNNISNENRNKLLENTHKTISKRKLFKKSRISFTIAASLIFACFFSIKVYENSFKIHFSKEFKTELNAFLETELPDGSKIHLDAKTDIEVEFYENKRFVNLNEGRAIFNVIKDDKRPFIIRNKDINIEVVGTKFEVVHKENSTTVRVEEGKVKTYYSKYFIDKQNKKLLEKEDSITYLAKNGEIIEQKKIDINKIALWRKNIVSLDNSNIKDAIEEFLKYNDFSIDYSIYDEEKYFLTGEFSTMQFNIFLNKLKKIYPLNIEIKDKSIKISEKY</sequence>
<proteinExistence type="predicted"/>
<keyword evidence="1" id="KW-1133">Transmembrane helix</keyword>
<evidence type="ECO:0000259" key="2">
    <source>
        <dbReference type="Pfam" id="PF04773"/>
    </source>
</evidence>
<dbReference type="Gene3D" id="2.60.120.1440">
    <property type="match status" value="1"/>
</dbReference>
<dbReference type="Pfam" id="PF04773">
    <property type="entry name" value="FecR"/>
    <property type="match status" value="1"/>
</dbReference>
<gene>
    <name evidence="3" type="ORF">AAX29_00638</name>
    <name evidence="4" type="ORF">FE246_00380</name>
</gene>
<dbReference type="PANTHER" id="PTHR30273:SF2">
    <property type="entry name" value="PROTEIN FECR"/>
    <property type="match status" value="1"/>
</dbReference>
<evidence type="ECO:0000256" key="1">
    <source>
        <dbReference type="SAM" id="Phobius"/>
    </source>
</evidence>
<feature type="domain" description="FecR protein" evidence="2">
    <location>
        <begin position="116"/>
        <end position="206"/>
    </location>
</feature>
<accession>A0A1C0B7N8</accession>
<dbReference type="InterPro" id="IPR006860">
    <property type="entry name" value="FecR"/>
</dbReference>
<dbReference type="PATRIC" id="fig|544718.51.peg.623"/>
<evidence type="ECO:0000313" key="5">
    <source>
        <dbReference type="Proteomes" id="UP000093281"/>
    </source>
</evidence>
<dbReference type="PANTHER" id="PTHR30273">
    <property type="entry name" value="PERIPLASMIC SIGNAL SENSOR AND SIGMA FACTOR ACTIVATOR FECR-RELATED"/>
    <property type="match status" value="1"/>
</dbReference>
<organism evidence="3 5">
    <name type="scientific">Aliarcobacter thereius</name>
    <dbReference type="NCBI Taxonomy" id="544718"/>
    <lineage>
        <taxon>Bacteria</taxon>
        <taxon>Pseudomonadati</taxon>
        <taxon>Campylobacterota</taxon>
        <taxon>Epsilonproteobacteria</taxon>
        <taxon>Campylobacterales</taxon>
        <taxon>Arcobacteraceae</taxon>
        <taxon>Aliarcobacter</taxon>
    </lineage>
</organism>
<evidence type="ECO:0000313" key="3">
    <source>
        <dbReference type="EMBL" id="OCL99593.1"/>
    </source>
</evidence>
<dbReference type="Proteomes" id="UP000093281">
    <property type="component" value="Unassembled WGS sequence"/>
</dbReference>
<evidence type="ECO:0000313" key="6">
    <source>
        <dbReference type="Proteomes" id="UP000308001"/>
    </source>
</evidence>
<keyword evidence="1" id="KW-0812">Transmembrane</keyword>
<dbReference type="STRING" id="544718.AAX25_00438"/>
<dbReference type="GO" id="GO:0016989">
    <property type="term" value="F:sigma factor antagonist activity"/>
    <property type="evidence" value="ECO:0007669"/>
    <property type="project" value="TreeGrafter"/>
</dbReference>
<name>A0A1C0B7N8_9BACT</name>
<evidence type="ECO:0000313" key="4">
    <source>
        <dbReference type="EMBL" id="TLS72974.1"/>
    </source>
</evidence>
<reference evidence="3" key="1">
    <citation type="submission" date="2015-05" db="EMBL/GenBank/DDBJ databases">
        <authorList>
            <person name="Wang D.B."/>
            <person name="Wang M."/>
        </authorList>
    </citation>
    <scope>NUCLEOTIDE SEQUENCE [LARGE SCALE GENOMIC DNA]</scope>
    <source>
        <strain evidence="3">DU22</strain>
    </source>
</reference>
<feature type="transmembrane region" description="Helical" evidence="1">
    <location>
        <begin position="84"/>
        <end position="103"/>
    </location>
</feature>
<dbReference type="PIRSF" id="PIRSF018266">
    <property type="entry name" value="FecR"/>
    <property type="match status" value="1"/>
</dbReference>
<dbReference type="EMBL" id="VBUF01000001">
    <property type="protein sequence ID" value="TLS72974.1"/>
    <property type="molecule type" value="Genomic_DNA"/>
</dbReference>
<comment type="caution">
    <text evidence="3">The sequence shown here is derived from an EMBL/GenBank/DDBJ whole genome shotgun (WGS) entry which is preliminary data.</text>
</comment>
<reference evidence="5" key="2">
    <citation type="submission" date="2015-05" db="EMBL/GenBank/DDBJ databases">
        <authorList>
            <person name="Rovetto F."/>
            <person name="Cocolin L."/>
            <person name="Illeghems K."/>
            <person name="Van Nieuwerburgh F."/>
            <person name="Houf K."/>
        </authorList>
    </citation>
    <scope>NUCLEOTIDE SEQUENCE [LARGE SCALE GENOMIC DNA]</scope>
    <source>
        <strain evidence="5">DU22</strain>
    </source>
</reference>
<dbReference type="InterPro" id="IPR012373">
    <property type="entry name" value="Ferrdict_sens_TM"/>
</dbReference>
<dbReference type="EMBL" id="LCUJ01000002">
    <property type="protein sequence ID" value="OCL99593.1"/>
    <property type="molecule type" value="Genomic_DNA"/>
</dbReference>